<dbReference type="KEGG" id="bsan:CHH28_06440"/>
<dbReference type="Gene3D" id="3.40.630.30">
    <property type="match status" value="1"/>
</dbReference>
<gene>
    <name evidence="2" type="ORF">CHH28_06440</name>
</gene>
<organism evidence="2 3">
    <name type="scientific">Bacterioplanes sanyensis</name>
    <dbReference type="NCBI Taxonomy" id="1249553"/>
    <lineage>
        <taxon>Bacteria</taxon>
        <taxon>Pseudomonadati</taxon>
        <taxon>Pseudomonadota</taxon>
        <taxon>Gammaproteobacteria</taxon>
        <taxon>Oceanospirillales</taxon>
        <taxon>Oceanospirillaceae</taxon>
        <taxon>Bacterioplanes</taxon>
    </lineage>
</organism>
<protein>
    <submittedName>
        <fullName evidence="2">GNAT family N-acetyltransferase</fullName>
    </submittedName>
</protein>
<dbReference type="Pfam" id="PF13508">
    <property type="entry name" value="Acetyltransf_7"/>
    <property type="match status" value="1"/>
</dbReference>
<sequence length="142" mass="16361">MKSLQFSDQLEQLDIDKIYQFLSNDSSWAQDIPRSVVETSLRNSVCIGGYLDDEQVAFCRIITDHATFANLVDVIVWPQYRGLGIARQLMQAVMAHDSVRHVRRFTLATADAHGLYEKFGFQPLDQPQSFMQIYRPDIYQAQ</sequence>
<dbReference type="OrthoDB" id="3216107at2"/>
<name>A0A222FHV5_9GAMM</name>
<dbReference type="SUPFAM" id="SSF55729">
    <property type="entry name" value="Acyl-CoA N-acyltransferases (Nat)"/>
    <property type="match status" value="1"/>
</dbReference>
<dbReference type="InterPro" id="IPR053144">
    <property type="entry name" value="Acetyltransferase_Butenolide"/>
</dbReference>
<dbReference type="Proteomes" id="UP000202440">
    <property type="component" value="Chromosome"/>
</dbReference>
<evidence type="ECO:0000313" key="3">
    <source>
        <dbReference type="Proteomes" id="UP000202440"/>
    </source>
</evidence>
<dbReference type="CDD" id="cd04301">
    <property type="entry name" value="NAT_SF"/>
    <property type="match status" value="1"/>
</dbReference>
<keyword evidence="2" id="KW-0808">Transferase</keyword>
<reference evidence="2 3" key="1">
    <citation type="submission" date="2017-07" db="EMBL/GenBank/DDBJ databases">
        <title>Annotated genome sequence of Bacterioplanes sanyensis isolated from Red Sea.</title>
        <authorList>
            <person name="Rehman Z.U."/>
        </authorList>
    </citation>
    <scope>NUCLEOTIDE SEQUENCE [LARGE SCALE GENOMIC DNA]</scope>
    <source>
        <strain evidence="2 3">NV9</strain>
    </source>
</reference>
<accession>A0A222FHV5</accession>
<dbReference type="InterPro" id="IPR000182">
    <property type="entry name" value="GNAT_dom"/>
</dbReference>
<dbReference type="PANTHER" id="PTHR43233:SF1">
    <property type="entry name" value="FAMILY N-ACETYLTRANSFERASE, PUTATIVE (AFU_ORTHOLOGUE AFUA_6G03350)-RELATED"/>
    <property type="match status" value="1"/>
</dbReference>
<dbReference type="GO" id="GO:0016747">
    <property type="term" value="F:acyltransferase activity, transferring groups other than amino-acyl groups"/>
    <property type="evidence" value="ECO:0007669"/>
    <property type="project" value="InterPro"/>
</dbReference>
<keyword evidence="3" id="KW-1185">Reference proteome</keyword>
<proteinExistence type="predicted"/>
<dbReference type="PANTHER" id="PTHR43233">
    <property type="entry name" value="FAMILY N-ACETYLTRANSFERASE, PUTATIVE (AFU_ORTHOLOGUE AFUA_6G03350)-RELATED"/>
    <property type="match status" value="1"/>
</dbReference>
<dbReference type="AlphaFoldDB" id="A0A222FHV5"/>
<feature type="domain" description="N-acetyltransferase" evidence="1">
    <location>
        <begin position="4"/>
        <end position="142"/>
    </location>
</feature>
<evidence type="ECO:0000313" key="2">
    <source>
        <dbReference type="EMBL" id="ASP38340.1"/>
    </source>
</evidence>
<dbReference type="InterPro" id="IPR016181">
    <property type="entry name" value="Acyl_CoA_acyltransferase"/>
</dbReference>
<dbReference type="PROSITE" id="PS51186">
    <property type="entry name" value="GNAT"/>
    <property type="match status" value="1"/>
</dbReference>
<dbReference type="EMBL" id="CP022530">
    <property type="protein sequence ID" value="ASP38340.1"/>
    <property type="molecule type" value="Genomic_DNA"/>
</dbReference>
<evidence type="ECO:0000259" key="1">
    <source>
        <dbReference type="PROSITE" id="PS51186"/>
    </source>
</evidence>
<dbReference type="RefSeq" id="WP_094059536.1">
    <property type="nucleotide sequence ID" value="NZ_CP022530.1"/>
</dbReference>